<proteinExistence type="inferred from homology"/>
<dbReference type="AlphaFoldDB" id="A0A7S0PKI3"/>
<sequence length="248" mass="25879">MAFRNAVSRVGARALAEAGRRVIGLSAEANPSTAVARAFASSAAPRSARNYVEDEIYDRMRQEIPLGNRVPSPGPDAWIAPNAVLIGDTDLAVSVSVWHGAVLKGDLGAVRIGAFTNVGEKVVIDSAGGASRIGQYVSIGANSSISSAIVEDNVVIGARSVLEPGSYVEENVAIEAGTRVEAGAVIPSGQLWGGNPARYVRDLDGHEIAEIRSVAEQTYGASQDHAAQSTPWGMAYVQTEALRKALAK</sequence>
<evidence type="ECO:0000256" key="1">
    <source>
        <dbReference type="ARBA" id="ARBA00023595"/>
    </source>
</evidence>
<name>A0A7S0PKI3_MICPS</name>
<comment type="similarity">
    <text evidence="1">Belongs to the gamma-class carbonic anhydrase family.</text>
</comment>
<comment type="subcellular location">
    <subcellularLocation>
        <location evidence="2">Mitochondrion membrane</location>
        <topology evidence="2">Peripheral membrane protein</topology>
        <orientation evidence="2">Matrix side</orientation>
    </subcellularLocation>
</comment>
<dbReference type="EMBL" id="HBEV01000386">
    <property type="protein sequence ID" value="CAD8575635.1"/>
    <property type="molecule type" value="Transcribed_RNA"/>
</dbReference>
<dbReference type="GO" id="GO:0031966">
    <property type="term" value="C:mitochondrial membrane"/>
    <property type="evidence" value="ECO:0007669"/>
    <property type="project" value="UniProtKB-SubCell"/>
</dbReference>
<protein>
    <submittedName>
        <fullName evidence="3">Uncharacterized protein</fullName>
    </submittedName>
</protein>
<accession>A0A7S0PKI3</accession>
<dbReference type="InterPro" id="IPR011004">
    <property type="entry name" value="Trimer_LpxA-like_sf"/>
</dbReference>
<evidence type="ECO:0000313" key="3">
    <source>
        <dbReference type="EMBL" id="CAD8575635.1"/>
    </source>
</evidence>
<organism evidence="3">
    <name type="scientific">Micromonas pusilla</name>
    <name type="common">Picoplanktonic green alga</name>
    <name type="synonym">Chromulina pusilla</name>
    <dbReference type="NCBI Taxonomy" id="38833"/>
    <lineage>
        <taxon>Eukaryota</taxon>
        <taxon>Viridiplantae</taxon>
        <taxon>Chlorophyta</taxon>
        <taxon>Mamiellophyceae</taxon>
        <taxon>Mamiellales</taxon>
        <taxon>Mamiellaceae</taxon>
        <taxon>Micromonas</taxon>
    </lineage>
</organism>
<evidence type="ECO:0000256" key="2">
    <source>
        <dbReference type="ARBA" id="ARBA00034694"/>
    </source>
</evidence>
<dbReference type="PANTHER" id="PTHR13061:SF29">
    <property type="entry name" value="GAMMA CARBONIC ANHYDRASE-LIKE 1, MITOCHONDRIAL-RELATED"/>
    <property type="match status" value="1"/>
</dbReference>
<dbReference type="InterPro" id="IPR047324">
    <property type="entry name" value="LbH_gamma_CA-like"/>
</dbReference>
<dbReference type="PANTHER" id="PTHR13061">
    <property type="entry name" value="DYNACTIN SUBUNIT P25"/>
    <property type="match status" value="1"/>
</dbReference>
<dbReference type="CDD" id="cd04645">
    <property type="entry name" value="LbH_gamma_CA_like"/>
    <property type="match status" value="1"/>
</dbReference>
<reference evidence="3" key="1">
    <citation type="submission" date="2021-01" db="EMBL/GenBank/DDBJ databases">
        <authorList>
            <person name="Corre E."/>
            <person name="Pelletier E."/>
            <person name="Niang G."/>
            <person name="Scheremetjew M."/>
            <person name="Finn R."/>
            <person name="Kale V."/>
            <person name="Holt S."/>
            <person name="Cochrane G."/>
            <person name="Meng A."/>
            <person name="Brown T."/>
            <person name="Cohen L."/>
        </authorList>
    </citation>
    <scope>NUCLEOTIDE SEQUENCE</scope>
    <source>
        <strain evidence="3">CCMP494</strain>
    </source>
</reference>
<dbReference type="SUPFAM" id="SSF51161">
    <property type="entry name" value="Trimeric LpxA-like enzymes"/>
    <property type="match status" value="1"/>
</dbReference>
<dbReference type="Gene3D" id="2.160.10.10">
    <property type="entry name" value="Hexapeptide repeat proteins"/>
    <property type="match status" value="1"/>
</dbReference>
<dbReference type="InterPro" id="IPR050484">
    <property type="entry name" value="Transf_Hexapept/Carb_Anhydrase"/>
</dbReference>
<gene>
    <name evidence="3" type="ORF">MSP1404_LOCUS317</name>
</gene>